<protein>
    <submittedName>
        <fullName evidence="1">Uncharacterized protein</fullName>
    </submittedName>
</protein>
<accession>A0A3S5FDA0</accession>
<reference evidence="1" key="1">
    <citation type="submission" date="2018-11" db="EMBL/GenBank/DDBJ databases">
        <authorList>
            <consortium name="Pathogen Informatics"/>
        </authorList>
    </citation>
    <scope>NUCLEOTIDE SEQUENCE</scope>
</reference>
<name>A0A3S5FDA0_9PLAT</name>
<evidence type="ECO:0000313" key="2">
    <source>
        <dbReference type="Proteomes" id="UP000784294"/>
    </source>
</evidence>
<dbReference type="EMBL" id="CAAALY010033103">
    <property type="protein sequence ID" value="VEL17549.1"/>
    <property type="molecule type" value="Genomic_DNA"/>
</dbReference>
<dbReference type="Proteomes" id="UP000784294">
    <property type="component" value="Unassembled WGS sequence"/>
</dbReference>
<comment type="caution">
    <text evidence="1">The sequence shown here is derived from an EMBL/GenBank/DDBJ whole genome shotgun (WGS) entry which is preliminary data.</text>
</comment>
<organism evidence="1 2">
    <name type="scientific">Protopolystoma xenopodis</name>
    <dbReference type="NCBI Taxonomy" id="117903"/>
    <lineage>
        <taxon>Eukaryota</taxon>
        <taxon>Metazoa</taxon>
        <taxon>Spiralia</taxon>
        <taxon>Lophotrochozoa</taxon>
        <taxon>Platyhelminthes</taxon>
        <taxon>Monogenea</taxon>
        <taxon>Polyopisthocotylea</taxon>
        <taxon>Polystomatidea</taxon>
        <taxon>Polystomatidae</taxon>
        <taxon>Protopolystoma</taxon>
    </lineage>
</organism>
<evidence type="ECO:0000313" key="1">
    <source>
        <dbReference type="EMBL" id="VEL17549.1"/>
    </source>
</evidence>
<proteinExistence type="predicted"/>
<gene>
    <name evidence="1" type="ORF">PXEA_LOCUS10989</name>
</gene>
<keyword evidence="2" id="KW-1185">Reference proteome</keyword>
<sequence length="113" mass="12026">MPAKRLGMYNVHGSTLEIMMQTMDSGLAESVQLLDASEQLRGLLPAYSAVSLSQTSRTTEASAGACPIAWDEAKGRAEIQGLNNRLPVLPDFNQSMSSTLLSGVSPLPAFQVT</sequence>
<dbReference type="AlphaFoldDB" id="A0A3S5FDA0"/>